<dbReference type="InterPro" id="IPR024520">
    <property type="entry name" value="DUF3558"/>
</dbReference>
<keyword evidence="3" id="KW-1185">Reference proteome</keyword>
<reference evidence="2 3" key="1">
    <citation type="submission" date="2018-09" db="EMBL/GenBank/DDBJ databases">
        <title>YIM PH21274 draft genome.</title>
        <authorList>
            <person name="Miao C."/>
        </authorList>
    </citation>
    <scope>NUCLEOTIDE SEQUENCE [LARGE SCALE GENOMIC DNA]</scope>
    <source>
        <strain evidence="2 3">YIM PH 21724</strain>
    </source>
</reference>
<dbReference type="EMBL" id="QZFU01000023">
    <property type="protein sequence ID" value="RJO73472.1"/>
    <property type="molecule type" value="Genomic_DNA"/>
</dbReference>
<organism evidence="2 3">
    <name type="scientific">Nocardia panacis</name>
    <dbReference type="NCBI Taxonomy" id="2340916"/>
    <lineage>
        <taxon>Bacteria</taxon>
        <taxon>Bacillati</taxon>
        <taxon>Actinomycetota</taxon>
        <taxon>Actinomycetes</taxon>
        <taxon>Mycobacteriales</taxon>
        <taxon>Nocardiaceae</taxon>
        <taxon>Nocardia</taxon>
    </lineage>
</organism>
<accession>A0A3A4K7I8</accession>
<evidence type="ECO:0000313" key="2">
    <source>
        <dbReference type="EMBL" id="RJO73472.1"/>
    </source>
</evidence>
<evidence type="ECO:0000313" key="3">
    <source>
        <dbReference type="Proteomes" id="UP000266677"/>
    </source>
</evidence>
<dbReference type="Pfam" id="PF12079">
    <property type="entry name" value="DUF3558"/>
    <property type="match status" value="1"/>
</dbReference>
<protein>
    <submittedName>
        <fullName evidence="2">DUF3558 domain-containing protein</fullName>
    </submittedName>
</protein>
<evidence type="ECO:0000256" key="1">
    <source>
        <dbReference type="SAM" id="MobiDB-lite"/>
    </source>
</evidence>
<dbReference type="Proteomes" id="UP000266677">
    <property type="component" value="Unassembled WGS sequence"/>
</dbReference>
<gene>
    <name evidence="2" type="ORF">D5S18_19845</name>
</gene>
<sequence>MGWTRTTGGAIPGGGSLGRGDRGKGATVTARRMRLLGVGAVAAAGLVAGCSSADGPGAAAPIVDPFADCSVLTPDQITEALGASSLTPQHHPPVCVWHVARGEAQSDVTFTAVRQQSLQQAWQRAEQDGYRLEHLTIVQDIFGTRTTATGFYLRSPTDPGDCAVSAASNGTTVTWRVRNHSHSAAPDPCAAALALIKLTVDLSP</sequence>
<comment type="caution">
    <text evidence="2">The sequence shown here is derived from an EMBL/GenBank/DDBJ whole genome shotgun (WGS) entry which is preliminary data.</text>
</comment>
<proteinExistence type="predicted"/>
<feature type="region of interest" description="Disordered" evidence="1">
    <location>
        <begin position="1"/>
        <end position="24"/>
    </location>
</feature>
<name>A0A3A4K7I8_9NOCA</name>
<dbReference type="AlphaFoldDB" id="A0A3A4K7I8"/>